<sequence length="479" mass="53669">MLRWLRGFVLPAAACQDAEPPTRYETLFQRLDHNKDGVVDIRELQEGLKSLGIPLGQDAEEKIFTTGDINKDGKLDFEEFMKYLKDHEKKMKLAFKSLDKNNDGVIEASEIVQSLQILGLTISEQQAELILQSIDADGTMTVDWNEWRDYFLFNPVTDIEEIIRFWKHSTGIDIGDSLTIPDEFTEDEKKSGQWWRQLLAGGIAGAVSRTSTAPLDRLKVMMQVHGSKSGKMNIYDGFRQMVKEGGIRSLWRGNGTNVIKIAPETAVKFWAYEQYKKMLTEEGQKVGTFERFISGSLAGATAQTIIYPMEVSSIGKPDCVGGVRFIIDSWVTGYPQISSLTQVFIISWSVAQESGSRLVGCPWLRVPLSLESRCGSDLQPLPGSTGEQVCFQARSHVCCWASLAVRAGAVSSLSQGPLHWLSEYPRNMIAVFPKSVVWKRQIIVSQHSRWKLQSSVISAVFCWPHRPPVGEHGRGPHTV</sequence>
<comment type="catalytic activity">
    <reaction evidence="13">
        <text>3'-AMP(out) + phosphate(in) = 3'-AMP(in) + phosphate(out)</text>
        <dbReference type="Rhea" id="RHEA:73691"/>
        <dbReference type="ChEBI" id="CHEBI:43474"/>
        <dbReference type="ChEBI" id="CHEBI:60880"/>
    </reaction>
</comment>
<keyword evidence="9" id="KW-1133">Transmembrane helix</keyword>
<dbReference type="PROSITE" id="PS00018">
    <property type="entry name" value="EF_HAND_1"/>
    <property type="match status" value="2"/>
</dbReference>
<dbReference type="InterPro" id="IPR002067">
    <property type="entry name" value="MCP"/>
</dbReference>
<comment type="catalytic activity">
    <reaction evidence="23">
        <text>dADP(in) + ADP(out) = dADP(out) + ADP(in)</text>
        <dbReference type="Rhea" id="RHEA:72855"/>
        <dbReference type="ChEBI" id="CHEBI:57667"/>
        <dbReference type="ChEBI" id="CHEBI:456216"/>
    </reaction>
</comment>
<comment type="catalytic activity">
    <reaction evidence="21">
        <text>dADP(out) + phosphate(in) + H(+)(out) = dADP(in) + phosphate(out) + H(+)(in)</text>
        <dbReference type="Rhea" id="RHEA:73695"/>
        <dbReference type="ChEBI" id="CHEBI:15378"/>
        <dbReference type="ChEBI" id="CHEBI:43474"/>
        <dbReference type="ChEBI" id="CHEBI:57667"/>
    </reaction>
</comment>
<comment type="catalytic activity">
    <reaction evidence="12">
        <text>dAMP(out) + phosphate(in) = dAMP(in) + phosphate(out)</text>
        <dbReference type="Rhea" id="RHEA:73687"/>
        <dbReference type="ChEBI" id="CHEBI:43474"/>
        <dbReference type="ChEBI" id="CHEBI:58245"/>
    </reaction>
</comment>
<keyword evidence="10" id="KW-0496">Mitochondrion</keyword>
<evidence type="ECO:0000256" key="2">
    <source>
        <dbReference type="ARBA" id="ARBA00006375"/>
    </source>
</evidence>
<evidence type="ECO:0000259" key="29">
    <source>
        <dbReference type="PROSITE" id="PS50222"/>
    </source>
</evidence>
<evidence type="ECO:0000256" key="18">
    <source>
        <dbReference type="ARBA" id="ARBA00048314"/>
    </source>
</evidence>
<dbReference type="PROSITE" id="PS50222">
    <property type="entry name" value="EF_HAND_2"/>
    <property type="match status" value="3"/>
</dbReference>
<comment type="similarity">
    <text evidence="2 28">Belongs to the mitochondrial carrier (TC 2.A.29) family.</text>
</comment>
<dbReference type="InterPro" id="IPR018247">
    <property type="entry name" value="EF_Hand_1_Ca_BS"/>
</dbReference>
<evidence type="ECO:0000256" key="28">
    <source>
        <dbReference type="RuleBase" id="RU000488"/>
    </source>
</evidence>
<evidence type="ECO:0000256" key="8">
    <source>
        <dbReference type="ARBA" id="ARBA00022837"/>
    </source>
</evidence>
<dbReference type="InterPro" id="IPR002048">
    <property type="entry name" value="EF_hand_dom"/>
</dbReference>
<dbReference type="Gene3D" id="1.50.40.10">
    <property type="entry name" value="Mitochondrial carrier domain"/>
    <property type="match status" value="1"/>
</dbReference>
<dbReference type="GO" id="GO:0006839">
    <property type="term" value="P:mitochondrial transport"/>
    <property type="evidence" value="ECO:0007669"/>
    <property type="project" value="Ensembl"/>
</dbReference>
<reference evidence="30" key="3">
    <citation type="submission" date="2025-09" db="UniProtKB">
        <authorList>
            <consortium name="Ensembl"/>
        </authorList>
    </citation>
    <scope>IDENTIFICATION</scope>
</reference>
<dbReference type="InParanoid" id="A0A7N5K9C9"/>
<dbReference type="FunFam" id="1.10.238.10:FF:000168">
    <property type="entry name" value="Solute carrier family 25 member 24"/>
    <property type="match status" value="1"/>
</dbReference>
<dbReference type="FunFam" id="1.10.238.10:FF:000028">
    <property type="entry name" value="Putative calcium-binding mitochondrial carrier protein scamc-2"/>
    <property type="match status" value="1"/>
</dbReference>
<dbReference type="SMART" id="SM00054">
    <property type="entry name" value="EFh"/>
    <property type="match status" value="3"/>
</dbReference>
<dbReference type="GO" id="GO:0140987">
    <property type="term" value="F:ATP:phosphate antiporter activity"/>
    <property type="evidence" value="ECO:0007669"/>
    <property type="project" value="Ensembl"/>
</dbReference>
<comment type="subcellular location">
    <subcellularLocation>
        <location evidence="1">Mitochondrion inner membrane</location>
        <topology evidence="1">Multi-pass membrane protein</topology>
    </subcellularLocation>
</comment>
<evidence type="ECO:0000256" key="22">
    <source>
        <dbReference type="ARBA" id="ARBA00048971"/>
    </source>
</evidence>
<keyword evidence="8" id="KW-0106">Calcium</keyword>
<dbReference type="Gene3D" id="1.10.238.10">
    <property type="entry name" value="EF-hand"/>
    <property type="match status" value="2"/>
</dbReference>
<comment type="catalytic activity">
    <reaction evidence="18">
        <text>phosphate(in) + ATP(out) + 2 H(+)(out) = phosphate(out) + ATP(in) + 2 H(+)(in)</text>
        <dbReference type="Rhea" id="RHEA:72035"/>
        <dbReference type="ChEBI" id="CHEBI:15378"/>
        <dbReference type="ChEBI" id="CHEBI:30616"/>
        <dbReference type="ChEBI" id="CHEBI:43474"/>
    </reaction>
</comment>
<reference evidence="30 31" key="1">
    <citation type="journal article" date="2010" name="Nature">
        <title>The sequence and de novo assembly of the giant panda genome.</title>
        <authorList>
            <person name="Li R."/>
            <person name="Fan W."/>
            <person name="Tian G."/>
            <person name="Zhu H."/>
            <person name="He L."/>
            <person name="Cai J."/>
            <person name="Huang Q."/>
            <person name="Cai Q."/>
            <person name="Li B."/>
            <person name="Bai Y."/>
            <person name="Zhang Z."/>
            <person name="Zhang Y."/>
            <person name="Wang W."/>
            <person name="Li J."/>
            <person name="Wei F."/>
            <person name="Li H."/>
            <person name="Jian M."/>
            <person name="Li J."/>
            <person name="Zhang Z."/>
            <person name="Nielsen R."/>
            <person name="Li D."/>
            <person name="Gu W."/>
            <person name="Yang Z."/>
            <person name="Xuan Z."/>
            <person name="Ryder O.A."/>
            <person name="Leung F.C."/>
            <person name="Zhou Y."/>
            <person name="Cao J."/>
            <person name="Sun X."/>
            <person name="Fu Y."/>
            <person name="Fang X."/>
            <person name="Guo X."/>
            <person name="Wang B."/>
            <person name="Hou R."/>
            <person name="Shen F."/>
            <person name="Mu B."/>
            <person name="Ni P."/>
            <person name="Lin R."/>
            <person name="Qian W."/>
            <person name="Wang G."/>
            <person name="Yu C."/>
            <person name="Nie W."/>
            <person name="Wang J."/>
            <person name="Wu Z."/>
            <person name="Liang H."/>
            <person name="Min J."/>
            <person name="Wu Q."/>
            <person name="Cheng S."/>
            <person name="Ruan J."/>
            <person name="Wang M."/>
            <person name="Shi Z."/>
            <person name="Wen M."/>
            <person name="Liu B."/>
            <person name="Ren X."/>
            <person name="Zheng H."/>
            <person name="Dong D."/>
            <person name="Cook K."/>
            <person name="Shan G."/>
            <person name="Zhang H."/>
            <person name="Kosiol C."/>
            <person name="Xie X."/>
            <person name="Lu Z."/>
            <person name="Zheng H."/>
            <person name="Li Y."/>
            <person name="Steiner C.C."/>
            <person name="Lam T.T."/>
            <person name="Lin S."/>
            <person name="Zhang Q."/>
            <person name="Li G."/>
            <person name="Tian J."/>
            <person name="Gong T."/>
            <person name="Liu H."/>
            <person name="Zhang D."/>
            <person name="Fang L."/>
            <person name="Ye C."/>
            <person name="Zhang J."/>
            <person name="Hu W."/>
            <person name="Xu A."/>
            <person name="Ren Y."/>
            <person name="Zhang G."/>
            <person name="Bruford M.W."/>
            <person name="Li Q."/>
            <person name="Ma L."/>
            <person name="Guo Y."/>
            <person name="An N."/>
            <person name="Hu Y."/>
            <person name="Zheng Y."/>
            <person name="Shi Y."/>
            <person name="Li Z."/>
            <person name="Liu Q."/>
            <person name="Chen Y."/>
            <person name="Zhao J."/>
            <person name="Qu N."/>
            <person name="Zhao S."/>
            <person name="Tian F."/>
            <person name="Wang X."/>
            <person name="Wang H."/>
            <person name="Xu L."/>
            <person name="Liu X."/>
            <person name="Vinar T."/>
            <person name="Wang Y."/>
            <person name="Lam T.W."/>
            <person name="Yiu S.M."/>
            <person name="Liu S."/>
            <person name="Zhang H."/>
            <person name="Li D."/>
            <person name="Huang Y."/>
            <person name="Wang X."/>
            <person name="Yang G."/>
            <person name="Jiang Z."/>
            <person name="Wang J."/>
            <person name="Qin N."/>
            <person name="Li L."/>
            <person name="Li J."/>
            <person name="Bolund L."/>
            <person name="Kristiansen K."/>
            <person name="Wong G.K."/>
            <person name="Olson M."/>
            <person name="Zhang X."/>
            <person name="Li S."/>
            <person name="Yang H."/>
            <person name="Wang J."/>
            <person name="Wang J."/>
        </authorList>
    </citation>
    <scope>NUCLEOTIDE SEQUENCE [LARGE SCALE GENOMIC DNA]</scope>
</reference>
<proteinExistence type="inferred from homology"/>
<evidence type="ECO:0000256" key="4">
    <source>
        <dbReference type="ARBA" id="ARBA00022692"/>
    </source>
</evidence>
<feature type="domain" description="EF-hand" evidence="29">
    <location>
        <begin position="86"/>
        <end position="121"/>
    </location>
</feature>
<comment type="catalytic activity">
    <reaction evidence="16">
        <text>AMP(out) + phosphate(in) = AMP(in) + phosphate(out)</text>
        <dbReference type="Rhea" id="RHEA:70259"/>
        <dbReference type="ChEBI" id="CHEBI:43474"/>
        <dbReference type="ChEBI" id="CHEBI:456215"/>
    </reaction>
</comment>
<comment type="catalytic activity">
    <reaction evidence="15">
        <text>ADP(out) + diphosphate(in) = ADP(in) + diphosphate(out)</text>
        <dbReference type="Rhea" id="RHEA:73671"/>
        <dbReference type="ChEBI" id="CHEBI:33019"/>
        <dbReference type="ChEBI" id="CHEBI:456216"/>
    </reaction>
</comment>
<evidence type="ECO:0000256" key="3">
    <source>
        <dbReference type="ARBA" id="ARBA00022448"/>
    </source>
</evidence>
<dbReference type="PRINTS" id="PR00926">
    <property type="entry name" value="MITOCARRIER"/>
</dbReference>
<dbReference type="GO" id="GO:0005509">
    <property type="term" value="F:calcium ion binding"/>
    <property type="evidence" value="ECO:0007669"/>
    <property type="project" value="Ensembl"/>
</dbReference>
<dbReference type="GO" id="GO:0005743">
    <property type="term" value="C:mitochondrial inner membrane"/>
    <property type="evidence" value="ECO:0007669"/>
    <property type="project" value="UniProtKB-SubCell"/>
</dbReference>
<dbReference type="InterPro" id="IPR002167">
    <property type="entry name" value="GDC-like"/>
</dbReference>
<evidence type="ECO:0000256" key="15">
    <source>
        <dbReference type="ARBA" id="ARBA00036630"/>
    </source>
</evidence>
<comment type="catalytic activity">
    <reaction evidence="19">
        <text>dAMP(in) + ADP(out) + H(+)(out) = dAMP(out) + ADP(in) + H(+)(in)</text>
        <dbReference type="Rhea" id="RHEA:73675"/>
        <dbReference type="ChEBI" id="CHEBI:15378"/>
        <dbReference type="ChEBI" id="CHEBI:58245"/>
        <dbReference type="ChEBI" id="CHEBI:456216"/>
    </reaction>
</comment>
<dbReference type="GO" id="GO:1990544">
    <property type="term" value="P:mitochondrial ATP transmembrane transport"/>
    <property type="evidence" value="ECO:0007669"/>
    <property type="project" value="Ensembl"/>
</dbReference>
<feature type="repeat" description="Solcar" evidence="27">
    <location>
        <begin position="192"/>
        <end position="278"/>
    </location>
</feature>
<gene>
    <name evidence="30" type="primary">SLC25A24</name>
</gene>
<evidence type="ECO:0000256" key="9">
    <source>
        <dbReference type="ARBA" id="ARBA00022989"/>
    </source>
</evidence>
<dbReference type="Proteomes" id="UP000008912">
    <property type="component" value="Unassembled WGS sequence"/>
</dbReference>
<evidence type="ECO:0000256" key="27">
    <source>
        <dbReference type="PROSITE-ProRule" id="PRU00282"/>
    </source>
</evidence>
<evidence type="ECO:0000256" key="12">
    <source>
        <dbReference type="ARBA" id="ARBA00036282"/>
    </source>
</evidence>
<dbReference type="GeneTree" id="ENSGT00940000158786"/>
<name>A0A7N5K9C9_AILME</name>
<keyword evidence="7" id="KW-0999">Mitochondrion inner membrane</keyword>
<evidence type="ECO:0000256" key="21">
    <source>
        <dbReference type="ARBA" id="ARBA00048844"/>
    </source>
</evidence>
<dbReference type="Ensembl" id="ENSAMET00000025617.1">
    <property type="protein sequence ID" value="ENSAMEP00000036848.1"/>
    <property type="gene ID" value="ENSAMEG00000006829.2"/>
</dbReference>
<feature type="domain" description="EF-hand" evidence="29">
    <location>
        <begin position="122"/>
        <end position="157"/>
    </location>
</feature>
<evidence type="ECO:0000256" key="11">
    <source>
        <dbReference type="ARBA" id="ARBA00023136"/>
    </source>
</evidence>
<keyword evidence="5" id="KW-0479">Metal-binding</keyword>
<dbReference type="Pfam" id="PF00153">
    <property type="entry name" value="Mito_carr"/>
    <property type="match status" value="1"/>
</dbReference>
<feature type="domain" description="EF-hand" evidence="29">
    <location>
        <begin position="19"/>
        <end position="54"/>
    </location>
</feature>
<dbReference type="SUPFAM" id="SSF103506">
    <property type="entry name" value="Mitochondrial carrier"/>
    <property type="match status" value="1"/>
</dbReference>
<keyword evidence="4 27" id="KW-0812">Transmembrane</keyword>
<comment type="catalytic activity">
    <reaction evidence="14">
        <text>3'-AMP(in) + ADP(out) + H(+)(out) = 3'-AMP(out) + ADP(in) + H(+)(in)</text>
        <dbReference type="Rhea" id="RHEA:73679"/>
        <dbReference type="ChEBI" id="CHEBI:15378"/>
        <dbReference type="ChEBI" id="CHEBI:60880"/>
        <dbReference type="ChEBI" id="CHEBI:456216"/>
    </reaction>
</comment>
<evidence type="ECO:0000256" key="24">
    <source>
        <dbReference type="ARBA" id="ARBA00053214"/>
    </source>
</evidence>
<dbReference type="GO" id="GO:0140988">
    <property type="term" value="F:ADP:phosphate antiporter activity"/>
    <property type="evidence" value="ECO:0007669"/>
    <property type="project" value="Ensembl"/>
</dbReference>
<evidence type="ECO:0000313" key="31">
    <source>
        <dbReference type="Proteomes" id="UP000008912"/>
    </source>
</evidence>
<evidence type="ECO:0000256" key="20">
    <source>
        <dbReference type="ARBA" id="ARBA00048804"/>
    </source>
</evidence>
<evidence type="ECO:0000256" key="17">
    <source>
        <dbReference type="ARBA" id="ARBA00047352"/>
    </source>
</evidence>
<evidence type="ECO:0000256" key="23">
    <source>
        <dbReference type="ARBA" id="ARBA00049234"/>
    </source>
</evidence>
<evidence type="ECO:0000256" key="1">
    <source>
        <dbReference type="ARBA" id="ARBA00004448"/>
    </source>
</evidence>
<organism evidence="30 31">
    <name type="scientific">Ailuropoda melanoleuca</name>
    <name type="common">Giant panda</name>
    <dbReference type="NCBI Taxonomy" id="9646"/>
    <lineage>
        <taxon>Eukaryota</taxon>
        <taxon>Metazoa</taxon>
        <taxon>Chordata</taxon>
        <taxon>Craniata</taxon>
        <taxon>Vertebrata</taxon>
        <taxon>Euteleostomi</taxon>
        <taxon>Mammalia</taxon>
        <taxon>Eutheria</taxon>
        <taxon>Laurasiatheria</taxon>
        <taxon>Carnivora</taxon>
        <taxon>Caniformia</taxon>
        <taxon>Ursidae</taxon>
        <taxon>Ailuropoda</taxon>
    </lineage>
</organism>
<dbReference type="InterPro" id="IPR023395">
    <property type="entry name" value="MCP_dom_sf"/>
</dbReference>
<evidence type="ECO:0000256" key="26">
    <source>
        <dbReference type="ARBA" id="ARBA00076493"/>
    </source>
</evidence>
<evidence type="ECO:0000256" key="25">
    <source>
        <dbReference type="ARBA" id="ARBA00070249"/>
    </source>
</evidence>
<dbReference type="InterPro" id="IPR011992">
    <property type="entry name" value="EF-hand-dom_pair"/>
</dbReference>
<keyword evidence="3 28" id="KW-0813">Transport</keyword>
<dbReference type="SUPFAM" id="SSF47473">
    <property type="entry name" value="EF-hand"/>
    <property type="match status" value="1"/>
</dbReference>
<evidence type="ECO:0000256" key="16">
    <source>
        <dbReference type="ARBA" id="ARBA00036908"/>
    </source>
</evidence>
<evidence type="ECO:0000256" key="14">
    <source>
        <dbReference type="ARBA" id="ARBA00036310"/>
    </source>
</evidence>
<dbReference type="Pfam" id="PF13499">
    <property type="entry name" value="EF-hand_7"/>
    <property type="match status" value="2"/>
</dbReference>
<keyword evidence="31" id="KW-1185">Reference proteome</keyword>
<evidence type="ECO:0000256" key="19">
    <source>
        <dbReference type="ARBA" id="ARBA00048433"/>
    </source>
</evidence>
<comment type="function">
    <text evidence="24">Electroneutral antiporter that mediates the transport of adenyl nucleotides through the inner mitochondrial membrane. Originally identified as an ATP-magnesium/inorganic phosphate antiporter, it also acts as a broad specificity adenyl nucleotide antiporter. By regulating the mitochondrial matrix adenyl nucleotide pool could adapt to changing cellular energetic demands and indirectly regulate adenyl nucleotide-dependent metabolic pathways. In vitro, a low activity is also observed with guanyl and pyrimidine nucleotides. May play a role in protecting cells against oxidative stress-induced cell death, by buffering calcium levels in the mitochondrial matrix through the formation of calcium-phosphate precipitates.</text>
</comment>
<evidence type="ECO:0000256" key="5">
    <source>
        <dbReference type="ARBA" id="ARBA00022723"/>
    </source>
</evidence>
<comment type="catalytic activity">
    <reaction evidence="17">
        <text>ADP(out) + phosphate(in) + H(+)(out) = ADP(in) + phosphate(out) + H(+)(in)</text>
        <dbReference type="Rhea" id="RHEA:65844"/>
        <dbReference type="ChEBI" id="CHEBI:15378"/>
        <dbReference type="ChEBI" id="CHEBI:43474"/>
        <dbReference type="ChEBI" id="CHEBI:456216"/>
    </reaction>
</comment>
<dbReference type="PANTHER" id="PTHR24089">
    <property type="entry name" value="SOLUTE CARRIER FAMILY 25"/>
    <property type="match status" value="1"/>
</dbReference>
<dbReference type="PRINTS" id="PR00928">
    <property type="entry name" value="GRAVESDC"/>
</dbReference>
<evidence type="ECO:0000256" key="6">
    <source>
        <dbReference type="ARBA" id="ARBA00022737"/>
    </source>
</evidence>
<evidence type="ECO:0000256" key="7">
    <source>
        <dbReference type="ARBA" id="ARBA00022792"/>
    </source>
</evidence>
<comment type="catalytic activity">
    <reaction evidence="22">
        <text>Mg(2+)(out) + phosphate(in) + ATP(out) = Mg(2+)(in) + phosphate(out) + ATP(in)</text>
        <dbReference type="Rhea" id="RHEA:65840"/>
        <dbReference type="ChEBI" id="CHEBI:18420"/>
        <dbReference type="ChEBI" id="CHEBI:30616"/>
        <dbReference type="ChEBI" id="CHEBI:43474"/>
    </reaction>
</comment>
<reference evidence="30" key="2">
    <citation type="submission" date="2025-08" db="UniProtKB">
        <authorList>
            <consortium name="Ensembl"/>
        </authorList>
    </citation>
    <scope>IDENTIFICATION</scope>
</reference>
<protein>
    <recommendedName>
        <fullName evidence="25">Mitochondrial adenyl nucleotide antiporter SLC25A24</fullName>
    </recommendedName>
    <alternativeName>
        <fullName evidence="26">Solute carrier family 25 member 24</fullName>
    </alternativeName>
</protein>
<keyword evidence="6" id="KW-0677">Repeat</keyword>
<evidence type="ECO:0000256" key="13">
    <source>
        <dbReference type="ARBA" id="ARBA00036289"/>
    </source>
</evidence>
<comment type="catalytic activity">
    <reaction evidence="20">
        <text>Mg(2+)(in) + ADP(out) + ATP(in) + H(+)(out) = Mg(2+)(out) + ADP(in) + ATP(out) + H(+)(in)</text>
        <dbReference type="Rhea" id="RHEA:73659"/>
        <dbReference type="ChEBI" id="CHEBI:15378"/>
        <dbReference type="ChEBI" id="CHEBI:18420"/>
        <dbReference type="ChEBI" id="CHEBI:30616"/>
        <dbReference type="ChEBI" id="CHEBI:456216"/>
    </reaction>
</comment>
<dbReference type="InterPro" id="IPR018108">
    <property type="entry name" value="MCP_transmembrane"/>
</dbReference>
<evidence type="ECO:0000256" key="10">
    <source>
        <dbReference type="ARBA" id="ARBA00023128"/>
    </source>
</evidence>
<keyword evidence="11 27" id="KW-0472">Membrane</keyword>
<accession>A0A7N5K9C9</accession>
<dbReference type="GO" id="GO:0034599">
    <property type="term" value="P:cellular response to oxidative stress"/>
    <property type="evidence" value="ECO:0007669"/>
    <property type="project" value="Ensembl"/>
</dbReference>
<dbReference type="AlphaFoldDB" id="A0A7N5K9C9"/>
<dbReference type="GO" id="GO:0071277">
    <property type="term" value="P:cellular response to calcium ion"/>
    <property type="evidence" value="ECO:0007669"/>
    <property type="project" value="Ensembl"/>
</dbReference>
<dbReference type="PROSITE" id="PS50920">
    <property type="entry name" value="SOLCAR"/>
    <property type="match status" value="1"/>
</dbReference>
<evidence type="ECO:0000313" key="30">
    <source>
        <dbReference type="Ensembl" id="ENSAMEP00000036848.1"/>
    </source>
</evidence>